<sequence length="190" mass="20773">MPASPSKRSTRIKQSVTGGTAVRQYRCRKCLDNPLVKDCLVHGKKNRELQRRQTRVPNTSLPSPTFSESAEPGLERGTDPSVDAMDTDDANIDPRLRGLQADGTRRATSTLQTGDEGTGGRGAVTPDDILPDTQPAALPQSRAMSATNENTRQKKISLDDGDDDWEDDDEDEEEDEDMKDGVLMAQSRAS</sequence>
<feature type="compositionally biased region" description="Polar residues" evidence="1">
    <location>
        <begin position="55"/>
        <end position="68"/>
    </location>
</feature>
<feature type="compositionally biased region" description="Polar residues" evidence="1">
    <location>
        <begin position="106"/>
        <end position="115"/>
    </location>
</feature>
<comment type="caution">
    <text evidence="2">The sequence shown here is derived from an EMBL/GenBank/DDBJ whole genome shotgun (WGS) entry which is preliminary data.</text>
</comment>
<dbReference type="AlphaFoldDB" id="A0AAD5Z0J0"/>
<name>A0AAD5Z0J0_9AGAR</name>
<feature type="region of interest" description="Disordered" evidence="1">
    <location>
        <begin position="1"/>
        <end position="20"/>
    </location>
</feature>
<dbReference type="EMBL" id="JANIEX010000002">
    <property type="protein sequence ID" value="KAJ3576928.1"/>
    <property type="molecule type" value="Genomic_DNA"/>
</dbReference>
<reference evidence="2" key="1">
    <citation type="submission" date="2022-07" db="EMBL/GenBank/DDBJ databases">
        <title>Genome Sequence of Leucocoprinus birnbaumii.</title>
        <authorList>
            <person name="Buettner E."/>
        </authorList>
    </citation>
    <scope>NUCLEOTIDE SEQUENCE</scope>
    <source>
        <strain evidence="2">VT141</strain>
    </source>
</reference>
<dbReference type="Proteomes" id="UP001213000">
    <property type="component" value="Unassembled WGS sequence"/>
</dbReference>
<feature type="region of interest" description="Disordered" evidence="1">
    <location>
        <begin position="43"/>
        <end position="190"/>
    </location>
</feature>
<evidence type="ECO:0000313" key="3">
    <source>
        <dbReference type="Proteomes" id="UP001213000"/>
    </source>
</evidence>
<evidence type="ECO:0000313" key="2">
    <source>
        <dbReference type="EMBL" id="KAJ3576928.1"/>
    </source>
</evidence>
<evidence type="ECO:0000256" key="1">
    <source>
        <dbReference type="SAM" id="MobiDB-lite"/>
    </source>
</evidence>
<accession>A0AAD5Z0J0</accession>
<proteinExistence type="predicted"/>
<feature type="compositionally biased region" description="Acidic residues" evidence="1">
    <location>
        <begin position="159"/>
        <end position="178"/>
    </location>
</feature>
<keyword evidence="3" id="KW-1185">Reference proteome</keyword>
<protein>
    <submittedName>
        <fullName evidence="2">Uncharacterized protein</fullName>
    </submittedName>
</protein>
<organism evidence="2 3">
    <name type="scientific">Leucocoprinus birnbaumii</name>
    <dbReference type="NCBI Taxonomy" id="56174"/>
    <lineage>
        <taxon>Eukaryota</taxon>
        <taxon>Fungi</taxon>
        <taxon>Dikarya</taxon>
        <taxon>Basidiomycota</taxon>
        <taxon>Agaricomycotina</taxon>
        <taxon>Agaricomycetes</taxon>
        <taxon>Agaricomycetidae</taxon>
        <taxon>Agaricales</taxon>
        <taxon>Agaricineae</taxon>
        <taxon>Agaricaceae</taxon>
        <taxon>Leucocoprinus</taxon>
    </lineage>
</organism>
<gene>
    <name evidence="2" type="ORF">NP233_g82</name>
</gene>